<protein>
    <submittedName>
        <fullName evidence="1">Uncharacterized protein</fullName>
    </submittedName>
</protein>
<organism evidence="1 2">
    <name type="scientific">Algoriphagus marincola HL-49</name>
    <dbReference type="NCBI Taxonomy" id="1305737"/>
    <lineage>
        <taxon>Bacteria</taxon>
        <taxon>Pseudomonadati</taxon>
        <taxon>Bacteroidota</taxon>
        <taxon>Cytophagia</taxon>
        <taxon>Cytophagales</taxon>
        <taxon>Cyclobacteriaceae</taxon>
        <taxon>Algoriphagus</taxon>
    </lineage>
</organism>
<dbReference type="InterPro" id="IPR017850">
    <property type="entry name" value="Alkaline_phosphatase_core_sf"/>
</dbReference>
<evidence type="ECO:0000313" key="1">
    <source>
        <dbReference type="EMBL" id="KPQ18417.1"/>
    </source>
</evidence>
<dbReference type="PATRIC" id="fig|1305737.6.peg.1768"/>
<reference evidence="1 2" key="1">
    <citation type="submission" date="2015-09" db="EMBL/GenBank/DDBJ databases">
        <title>Identification and resolution of microdiversity through metagenomic sequencing of parallel consortia.</title>
        <authorList>
            <person name="Nelson W.C."/>
            <person name="Romine M.F."/>
            <person name="Lindemann S.R."/>
        </authorList>
    </citation>
    <scope>NUCLEOTIDE SEQUENCE [LARGE SCALE GENOMIC DNA]</scope>
    <source>
        <strain evidence="1">HL-49</strain>
    </source>
</reference>
<comment type="caution">
    <text evidence="1">The sequence shown here is derived from an EMBL/GenBank/DDBJ whole genome shotgun (WGS) entry which is preliminary data.</text>
</comment>
<dbReference type="STRING" id="1305737.GCA_000526355_02103"/>
<accession>A0A0P8AIJ3</accession>
<dbReference type="AlphaFoldDB" id="A0A0P8AIJ3"/>
<evidence type="ECO:0000313" key="2">
    <source>
        <dbReference type="Proteomes" id="UP000050421"/>
    </source>
</evidence>
<name>A0A0P8AIJ3_9BACT</name>
<dbReference type="SUPFAM" id="SSF53649">
    <property type="entry name" value="Alkaline phosphatase-like"/>
    <property type="match status" value="1"/>
</dbReference>
<dbReference type="Gene3D" id="3.30.1120.10">
    <property type="match status" value="1"/>
</dbReference>
<sequence>MIYYFDGKTVELFDLVSVPQEKENLANQLPFLVSEMKIKLERWWEKTNSRLPVLKEN</sequence>
<proteinExistence type="predicted"/>
<dbReference type="EMBL" id="LJXT01000025">
    <property type="protein sequence ID" value="KPQ18417.1"/>
    <property type="molecule type" value="Genomic_DNA"/>
</dbReference>
<dbReference type="Proteomes" id="UP000050421">
    <property type="component" value="Unassembled WGS sequence"/>
</dbReference>
<gene>
    <name evidence="1" type="ORF">HLUCCX10_05530</name>
</gene>